<dbReference type="EMBL" id="FRAE01000015">
    <property type="protein sequence ID" value="SHJ82734.1"/>
    <property type="molecule type" value="Genomic_DNA"/>
</dbReference>
<gene>
    <name evidence="3" type="ORF">SAMN02744037_00940</name>
</gene>
<dbReference type="OrthoDB" id="1707667at2"/>
<dbReference type="PANTHER" id="PTHR40278:SF1">
    <property type="entry name" value="DNA UTILIZATION PROTEIN HOFN"/>
    <property type="match status" value="1"/>
</dbReference>
<proteinExistence type="predicted"/>
<reference evidence="4" key="1">
    <citation type="submission" date="2016-11" db="EMBL/GenBank/DDBJ databases">
        <authorList>
            <person name="Varghese N."/>
            <person name="Submissions S."/>
        </authorList>
    </citation>
    <scope>NUCLEOTIDE SEQUENCE [LARGE SCALE GENOMIC DNA]</scope>
    <source>
        <strain evidence="4">DSM 15518</strain>
    </source>
</reference>
<dbReference type="InterPro" id="IPR007813">
    <property type="entry name" value="PilN"/>
</dbReference>
<keyword evidence="2" id="KW-0812">Transmembrane</keyword>
<name>A0A1M6MGZ1_9FIRM</name>
<feature type="coiled-coil region" evidence="1">
    <location>
        <begin position="46"/>
        <end position="82"/>
    </location>
</feature>
<feature type="transmembrane region" description="Helical" evidence="2">
    <location>
        <begin position="21"/>
        <end position="41"/>
    </location>
</feature>
<keyword evidence="4" id="KW-1185">Reference proteome</keyword>
<keyword evidence="2" id="KW-1133">Transmembrane helix</keyword>
<keyword evidence="2" id="KW-0472">Membrane</keyword>
<evidence type="ECO:0000256" key="2">
    <source>
        <dbReference type="SAM" id="Phobius"/>
    </source>
</evidence>
<evidence type="ECO:0000313" key="4">
    <source>
        <dbReference type="Proteomes" id="UP000242497"/>
    </source>
</evidence>
<evidence type="ECO:0000313" key="3">
    <source>
        <dbReference type="EMBL" id="SHJ82734.1"/>
    </source>
</evidence>
<dbReference type="RefSeq" id="WP_072887754.1">
    <property type="nucleotide sequence ID" value="NZ_FRAE01000015.1"/>
</dbReference>
<dbReference type="AlphaFoldDB" id="A0A1M6MGZ1"/>
<dbReference type="Pfam" id="PF05137">
    <property type="entry name" value="PilN"/>
    <property type="match status" value="1"/>
</dbReference>
<evidence type="ECO:0000256" key="1">
    <source>
        <dbReference type="SAM" id="Coils"/>
    </source>
</evidence>
<protein>
    <submittedName>
        <fullName evidence="3">Type IV pilus assembly protein PilN</fullName>
    </submittedName>
</protein>
<keyword evidence="1" id="KW-0175">Coiled coil</keyword>
<sequence>MKDFNFFSPYIDANKTSKRNNLIGILSFILFIMIISSFSIWTNMKIKNLEKEKASYEEYLNSEEVTKKIKEINEKNRKIEVMKKYYDSVMDINVKMVEADKINTILMGQIASSLPQDVFFKSVTIDGVSVQIKGVSKRRTSIAELEHELKDLDIFDSVHVSNISKKEQYDEELNDFTFTLKCTMKDGEM</sequence>
<dbReference type="InterPro" id="IPR052534">
    <property type="entry name" value="Extracell_DNA_Util/SecSys_Comp"/>
</dbReference>
<dbReference type="Proteomes" id="UP000242497">
    <property type="component" value="Unassembled WGS sequence"/>
</dbReference>
<organism evidence="3 4">
    <name type="scientific">Tepidibacter formicigenes DSM 15518</name>
    <dbReference type="NCBI Taxonomy" id="1123349"/>
    <lineage>
        <taxon>Bacteria</taxon>
        <taxon>Bacillati</taxon>
        <taxon>Bacillota</taxon>
        <taxon>Clostridia</taxon>
        <taxon>Peptostreptococcales</taxon>
        <taxon>Peptostreptococcaceae</taxon>
        <taxon>Tepidibacter</taxon>
    </lineage>
</organism>
<dbReference type="PANTHER" id="PTHR40278">
    <property type="entry name" value="DNA UTILIZATION PROTEIN HOFN"/>
    <property type="match status" value="1"/>
</dbReference>
<accession>A0A1M6MGZ1</accession>
<dbReference type="STRING" id="1123349.SAMN02744037_00940"/>